<evidence type="ECO:0000256" key="1">
    <source>
        <dbReference type="SAM" id="MobiDB-lite"/>
    </source>
</evidence>
<dbReference type="Proteomes" id="UP000051574">
    <property type="component" value="Unassembled WGS sequence"/>
</dbReference>
<evidence type="ECO:0000259" key="2">
    <source>
        <dbReference type="PROSITE" id="PS51836"/>
    </source>
</evidence>
<feature type="compositionally biased region" description="Basic and acidic residues" evidence="1">
    <location>
        <begin position="616"/>
        <end position="628"/>
    </location>
</feature>
<comment type="caution">
    <text evidence="3">The sequence shown here is derived from an EMBL/GenBank/DDBJ whole genome shotgun (WGS) entry which is preliminary data.</text>
</comment>
<dbReference type="Pfam" id="PF14638">
    <property type="entry name" value="FNIP_C"/>
    <property type="match status" value="1"/>
</dbReference>
<dbReference type="PANTHER" id="PTHR21634">
    <property type="entry name" value="RE13835P"/>
    <property type="match status" value="1"/>
</dbReference>
<keyword evidence="4" id="KW-1185">Reference proteome</keyword>
<organism evidence="3 4">
    <name type="scientific">Oryctes borbonicus</name>
    <dbReference type="NCBI Taxonomy" id="1629725"/>
    <lineage>
        <taxon>Eukaryota</taxon>
        <taxon>Metazoa</taxon>
        <taxon>Ecdysozoa</taxon>
        <taxon>Arthropoda</taxon>
        <taxon>Hexapoda</taxon>
        <taxon>Insecta</taxon>
        <taxon>Pterygota</taxon>
        <taxon>Neoptera</taxon>
        <taxon>Endopterygota</taxon>
        <taxon>Coleoptera</taxon>
        <taxon>Polyphaga</taxon>
        <taxon>Scarabaeiformia</taxon>
        <taxon>Scarabaeidae</taxon>
        <taxon>Dynastinae</taxon>
        <taxon>Oryctes</taxon>
    </lineage>
</organism>
<dbReference type="InterPro" id="IPR028085">
    <property type="entry name" value="FNIP_mid_dom"/>
</dbReference>
<gene>
    <name evidence="3" type="ORF">AMK59_4418</name>
</gene>
<dbReference type="InterPro" id="IPR028086">
    <property type="entry name" value="FNIP_C_dom"/>
</dbReference>
<feature type="region of interest" description="Disordered" evidence="1">
    <location>
        <begin position="590"/>
        <end position="630"/>
    </location>
</feature>
<dbReference type="EMBL" id="LJIG01009876">
    <property type="protein sequence ID" value="KRT82203.1"/>
    <property type="molecule type" value="Genomic_DNA"/>
</dbReference>
<dbReference type="PROSITE" id="PS51836">
    <property type="entry name" value="DENN_FNIP12"/>
    <property type="match status" value="1"/>
</dbReference>
<feature type="compositionally biased region" description="Polar residues" evidence="1">
    <location>
        <begin position="592"/>
        <end position="602"/>
    </location>
</feature>
<dbReference type="GO" id="GO:0005737">
    <property type="term" value="C:cytoplasm"/>
    <property type="evidence" value="ECO:0007669"/>
    <property type="project" value="UniProtKB-ARBA"/>
</dbReference>
<dbReference type="GO" id="GO:0051087">
    <property type="term" value="F:protein-folding chaperone binding"/>
    <property type="evidence" value="ECO:0007669"/>
    <property type="project" value="TreeGrafter"/>
</dbReference>
<feature type="domain" description="UDENN FNIP1/2-type" evidence="2">
    <location>
        <begin position="1"/>
        <end position="963"/>
    </location>
</feature>
<accession>A0A0T6B4V6</accession>
<sequence>MSEVTTSTARWLNAFLTGPHLSVHMWRSLSSSPPSFPSNCDSSSSISGSRALVKDGVDCQNLNRSISQDHLTCSVGSGVSCTSLSNSFCESGSATGSTEKTTTEFTFLNLSRFFRNDCDSRRSGCGGNGCGSDNRSFFAEKFVRELCELLESVDVKHTNFFISTLVTAVLTHHLGWVGTVLDSNPDDDEALKKLQRTSNPLWGQLNDLYGAVGTPTKMAHTIITGSNKPELITKILNSLTYFIRCNDVLKKSCSRCDVAEENSAVDRICREKHCIPKENYKKYQDHLDEMAACNSSLNKFEVVNEISLNLDNSKINHIMRYSQLKELDEANHVSIKPHNDEISNLKPPKSLSKTSTCLSDLCKMENEDSVQENTSNNTLIRTSNNISLSKTTTCLSDLSKMNETNNEETNEDNVSNNTVCLLENSSSSTPKNHFGLTNEDINRKVQMLFRGFKDVPKYYSNQEIHKLNKVDLEKQRSCSSSVLNGNQNKNVVFVLGDDEPLVGLKKQNPSKMEAPMKNNEICRESNVKKNSIGNIPGKNMFFTESLNSSIEESGEFKDSDFVKYSENYNIKPSTSWTHLEEVEPKEKCDLNQEGTCSTTSDIGNKKKSFLRSQSEPPEHAKDKNDSSSKPRYKYTGVKFNFQQHPQIFTNYMRSKNIELSNLTFAEKAMKFNGALSTNFDFTNCEDNFEEVEALQTPSNASELEFMSELGDLEKTDPQQAKETIGEKFQKTFRRNFLPNTIIRELTLEEASNDYKEEARKSVEKSATLVEKCENKVKYLKLIELPMPKSIISASPLTIGYTSSLFRGISECYTSDMVLQGISVPKTIWETSLRKDLTLTARHPLLDQPVDEAVAIVADTDTWEVQLMSSHTYVIDKGSSGIRIGMSQLIANMLESLLHMWKLHTPPEYCLMHIEQRLQEFCTRSKALAQMLLATDFCSMELLTNALQLEVNDIPLLMAVASTHSPQITQKYGLSFQ</sequence>
<protein>
    <recommendedName>
        <fullName evidence="2">UDENN FNIP1/2-type domain-containing protein</fullName>
    </recommendedName>
</protein>
<proteinExistence type="predicted"/>
<dbReference type="InterPro" id="IPR026156">
    <property type="entry name" value="FNIP_fam"/>
</dbReference>
<name>A0A0T6B4V6_9SCAR</name>
<evidence type="ECO:0000313" key="3">
    <source>
        <dbReference type="EMBL" id="KRT82203.1"/>
    </source>
</evidence>
<dbReference type="PRINTS" id="PR02073">
    <property type="entry name" value="FOLLICULNIP1"/>
</dbReference>
<dbReference type="OrthoDB" id="10051712at2759"/>
<reference evidence="3 4" key="1">
    <citation type="submission" date="2015-09" db="EMBL/GenBank/DDBJ databases">
        <title>Draft genome of the scarab beetle Oryctes borbonicus.</title>
        <authorList>
            <person name="Meyer J.M."/>
            <person name="Markov G.V."/>
            <person name="Baskaran P."/>
            <person name="Herrmann M."/>
            <person name="Sommer R.J."/>
            <person name="Roedelsperger C."/>
        </authorList>
    </citation>
    <scope>NUCLEOTIDE SEQUENCE [LARGE SCALE GENOMIC DNA]</scope>
    <source>
        <strain evidence="3">OB123</strain>
        <tissue evidence="3">Whole animal</tissue>
    </source>
</reference>
<dbReference type="PANTHER" id="PTHR21634:SF9">
    <property type="entry name" value="RE13835P"/>
    <property type="match status" value="1"/>
</dbReference>
<dbReference type="InterPro" id="IPR037545">
    <property type="entry name" value="DENN_FNIP1/2"/>
</dbReference>
<dbReference type="AlphaFoldDB" id="A0A0T6B4V6"/>
<evidence type="ECO:0000313" key="4">
    <source>
        <dbReference type="Proteomes" id="UP000051574"/>
    </source>
</evidence>
<dbReference type="Pfam" id="PF14637">
    <property type="entry name" value="FNIP_M"/>
    <property type="match status" value="1"/>
</dbReference>
<dbReference type="GO" id="GO:0042030">
    <property type="term" value="F:ATPase inhibitor activity"/>
    <property type="evidence" value="ECO:0007669"/>
    <property type="project" value="TreeGrafter"/>
</dbReference>